<keyword evidence="3" id="KW-1185">Reference proteome</keyword>
<comment type="caution">
    <text evidence="2">The sequence shown here is derived from an EMBL/GenBank/DDBJ whole genome shotgun (WGS) entry which is preliminary data.</text>
</comment>
<feature type="region of interest" description="Disordered" evidence="1">
    <location>
        <begin position="349"/>
        <end position="426"/>
    </location>
</feature>
<evidence type="ECO:0000313" key="2">
    <source>
        <dbReference type="EMBL" id="KAF7723804.1"/>
    </source>
</evidence>
<dbReference type="EMBL" id="JABAYA010000139">
    <property type="protein sequence ID" value="KAF7723804.1"/>
    <property type="molecule type" value="Genomic_DNA"/>
</dbReference>
<sequence length="451" mass="50887">MSLARRVQEQAPFYRKLKQEISGEHETSIALEAAIAEREKLTGLVEAKQVELQTLQKNSKKEFEDVRKMRHLSLRSAAATLTGKKKERIAKDEAKYHAAFESEQQCKRWLDDLSKDLSTATEKASFENQLQRQMGQYRSVKAQLSRMLEEVFSESQSGYPRESELKAELNNYLKQQQLATRDHTRFRDADHNLAQASREISQVMRLLEDALNYVPFDIFSGSMVDAEQIAYLEGAKRQTYEVQRRLNYARGVLPEIPYPATLDVVTNNLLLSLRVDLNFVDIAWKAKVSHTFAVMATAQRNIDNSITWVRQYMQYAEGALERLKLAVGSTKDSLEKERQRIFEGIMSGNLAEGSSSSHEIPQDQPPPVYEAPPSASNHQTPTFPQVPQNMSPMSASAAPLSNSSPYPSVPSYPSMPNQPPMPISPMMPGVNGTSYVTSNVNNPFQNVNRPV</sequence>
<organism evidence="2 3">
    <name type="scientific">Apophysomyces ossiformis</name>
    <dbReference type="NCBI Taxonomy" id="679940"/>
    <lineage>
        <taxon>Eukaryota</taxon>
        <taxon>Fungi</taxon>
        <taxon>Fungi incertae sedis</taxon>
        <taxon>Mucoromycota</taxon>
        <taxon>Mucoromycotina</taxon>
        <taxon>Mucoromycetes</taxon>
        <taxon>Mucorales</taxon>
        <taxon>Mucorineae</taxon>
        <taxon>Mucoraceae</taxon>
        <taxon>Apophysomyces</taxon>
    </lineage>
</organism>
<evidence type="ECO:0000256" key="1">
    <source>
        <dbReference type="SAM" id="MobiDB-lite"/>
    </source>
</evidence>
<dbReference type="PANTHER" id="PTHR21974">
    <property type="entry name" value="RE15880P"/>
    <property type="match status" value="1"/>
</dbReference>
<reference evidence="2" key="1">
    <citation type="submission" date="2020-01" db="EMBL/GenBank/DDBJ databases">
        <title>Genome Sequencing of Three Apophysomyces-Like Fungal Strains Confirms a Novel Fungal Genus in the Mucoromycota with divergent Burkholderia-like Endosymbiotic Bacteria.</title>
        <authorList>
            <person name="Stajich J.E."/>
            <person name="Macias A.M."/>
            <person name="Carter-House D."/>
            <person name="Lovett B."/>
            <person name="Kasson L.R."/>
            <person name="Berry K."/>
            <person name="Grigoriev I."/>
            <person name="Chang Y."/>
            <person name="Spatafora J."/>
            <person name="Kasson M.T."/>
        </authorList>
    </citation>
    <scope>NUCLEOTIDE SEQUENCE</scope>
    <source>
        <strain evidence="2">NRRL A-21654</strain>
    </source>
</reference>
<dbReference type="OrthoDB" id="2562743at2759"/>
<feature type="compositionally biased region" description="Pro residues" evidence="1">
    <location>
        <begin position="416"/>
        <end position="425"/>
    </location>
</feature>
<accession>A0A8H7EN26</accession>
<protein>
    <submittedName>
        <fullName evidence="2">Uncharacterized protein</fullName>
    </submittedName>
</protein>
<evidence type="ECO:0000313" key="3">
    <source>
        <dbReference type="Proteomes" id="UP000605846"/>
    </source>
</evidence>
<feature type="compositionally biased region" description="Low complexity" evidence="1">
    <location>
        <begin position="391"/>
        <end position="415"/>
    </location>
</feature>
<gene>
    <name evidence="2" type="ORF">EC973_001588</name>
</gene>
<dbReference type="PANTHER" id="PTHR21974:SF2">
    <property type="entry name" value="RE15880P"/>
    <property type="match status" value="1"/>
</dbReference>
<feature type="compositionally biased region" description="Polar residues" evidence="1">
    <location>
        <begin position="374"/>
        <end position="390"/>
    </location>
</feature>
<dbReference type="Proteomes" id="UP000605846">
    <property type="component" value="Unassembled WGS sequence"/>
</dbReference>
<proteinExistence type="predicted"/>
<dbReference type="AlphaFoldDB" id="A0A8H7EN26"/>
<name>A0A8H7EN26_9FUNG</name>